<sequence length="128" mass="13918">MKKTILTVAAFCMLATTGISANEPVSDVNLNVSALPVEVNPFCKAIIQGDVETVKKLIELGEDVNEKSLGMAPVHFAARYNQAEILKMLIENGANFKRRSDQGYTAKKYAEISNATEALAVLENAMKK</sequence>
<dbReference type="Proteomes" id="UP001595841">
    <property type="component" value="Unassembled WGS sequence"/>
</dbReference>
<dbReference type="EMBL" id="JBHSCL010000002">
    <property type="protein sequence ID" value="MFC4218528.1"/>
    <property type="molecule type" value="Genomic_DNA"/>
</dbReference>
<feature type="signal peptide" evidence="2">
    <location>
        <begin position="1"/>
        <end position="21"/>
    </location>
</feature>
<dbReference type="SUPFAM" id="SSF48403">
    <property type="entry name" value="Ankyrin repeat"/>
    <property type="match status" value="1"/>
</dbReference>
<reference evidence="4" key="1">
    <citation type="journal article" date="2019" name="Int. J. Syst. Evol. Microbiol.">
        <title>The Global Catalogue of Microorganisms (GCM) 10K type strain sequencing project: providing services to taxonomists for standard genome sequencing and annotation.</title>
        <authorList>
            <consortium name="The Broad Institute Genomics Platform"/>
            <consortium name="The Broad Institute Genome Sequencing Center for Infectious Disease"/>
            <person name="Wu L."/>
            <person name="Ma J."/>
        </authorList>
    </citation>
    <scope>NUCLEOTIDE SEQUENCE [LARGE SCALE GENOMIC DNA]</scope>
    <source>
        <strain evidence="4">CGMCC 1.15774</strain>
    </source>
</reference>
<keyword evidence="2" id="KW-0732">Signal</keyword>
<evidence type="ECO:0000256" key="2">
    <source>
        <dbReference type="SAM" id="SignalP"/>
    </source>
</evidence>
<dbReference type="PROSITE" id="PS50297">
    <property type="entry name" value="ANK_REP_REGION"/>
    <property type="match status" value="1"/>
</dbReference>
<evidence type="ECO:0000256" key="1">
    <source>
        <dbReference type="PROSITE-ProRule" id="PRU00023"/>
    </source>
</evidence>
<dbReference type="InterPro" id="IPR002110">
    <property type="entry name" value="Ankyrin_rpt"/>
</dbReference>
<dbReference type="PANTHER" id="PTHR22677:SF4">
    <property type="entry name" value="USHER SYNDROME TYPE-1G PROTEIN-LIKE PROTEIN"/>
    <property type="match status" value="1"/>
</dbReference>
<keyword evidence="4" id="KW-1185">Reference proteome</keyword>
<organism evidence="3 4">
    <name type="scientific">Flagellimonas marina</name>
    <dbReference type="NCBI Taxonomy" id="1775168"/>
    <lineage>
        <taxon>Bacteria</taxon>
        <taxon>Pseudomonadati</taxon>
        <taxon>Bacteroidota</taxon>
        <taxon>Flavobacteriia</taxon>
        <taxon>Flavobacteriales</taxon>
        <taxon>Flavobacteriaceae</taxon>
        <taxon>Flagellimonas</taxon>
    </lineage>
</organism>
<proteinExistence type="predicted"/>
<comment type="caution">
    <text evidence="3">The sequence shown here is derived from an EMBL/GenBank/DDBJ whole genome shotgun (WGS) entry which is preliminary data.</text>
</comment>
<dbReference type="InterPro" id="IPR039323">
    <property type="entry name" value="ANKRD_45/46/60"/>
</dbReference>
<feature type="repeat" description="ANK" evidence="1">
    <location>
        <begin position="69"/>
        <end position="101"/>
    </location>
</feature>
<dbReference type="Gene3D" id="1.25.40.20">
    <property type="entry name" value="Ankyrin repeat-containing domain"/>
    <property type="match status" value="1"/>
</dbReference>
<evidence type="ECO:0000313" key="4">
    <source>
        <dbReference type="Proteomes" id="UP001595841"/>
    </source>
</evidence>
<name>A0ABV8PE91_9FLAO</name>
<keyword evidence="1" id="KW-0040">ANK repeat</keyword>
<feature type="chain" id="PRO_5047421001" evidence="2">
    <location>
        <begin position="22"/>
        <end position="128"/>
    </location>
</feature>
<protein>
    <submittedName>
        <fullName evidence="3">Ankyrin repeat domain-containing protein</fullName>
    </submittedName>
</protein>
<accession>A0ABV8PE91</accession>
<dbReference type="RefSeq" id="WP_366584546.1">
    <property type="nucleotide sequence ID" value="NZ_JBHSCL010000002.1"/>
</dbReference>
<dbReference type="PROSITE" id="PS50088">
    <property type="entry name" value="ANK_REPEAT"/>
    <property type="match status" value="1"/>
</dbReference>
<evidence type="ECO:0000313" key="3">
    <source>
        <dbReference type="EMBL" id="MFC4218528.1"/>
    </source>
</evidence>
<gene>
    <name evidence="3" type="ORF">ACFOWS_00185</name>
</gene>
<dbReference type="PANTHER" id="PTHR22677">
    <property type="entry name" value="ANKYRIN REPEAT DOMAIN-CONTAINING PROTEIN 60"/>
    <property type="match status" value="1"/>
</dbReference>
<dbReference type="Pfam" id="PF12796">
    <property type="entry name" value="Ank_2"/>
    <property type="match status" value="1"/>
</dbReference>
<dbReference type="SMART" id="SM00248">
    <property type="entry name" value="ANK"/>
    <property type="match status" value="2"/>
</dbReference>
<dbReference type="InterPro" id="IPR036770">
    <property type="entry name" value="Ankyrin_rpt-contain_sf"/>
</dbReference>